<keyword evidence="2" id="KW-1185">Reference proteome</keyword>
<gene>
    <name evidence="1" type="ORF">L6164_024704</name>
</gene>
<sequence>MNEAGKKMQSEGNARRPAKQQQSMGFPAPQLKEPLPCPRCDSTTTKFCYYNNYNLCQPRYFCKSCRRYWTHGGTLRNVPVGGGTRKASNKSRTNSNSFHSPATACSSVFDVPCVKQTETASKSGDLNINHKGPLLSLNSEAESSRGFSFGGCDEVAQGLDGTGSEMSGGGVGPFSDFGDYGGALPVPGPSSEYNIWQLSAGLLPDSDFLGWPNLAISTPDLPPKNLD</sequence>
<dbReference type="Proteomes" id="UP000828941">
    <property type="component" value="Chromosome 10"/>
</dbReference>
<evidence type="ECO:0000313" key="2">
    <source>
        <dbReference type="Proteomes" id="UP000828941"/>
    </source>
</evidence>
<protein>
    <submittedName>
        <fullName evidence="1">Uncharacterized protein</fullName>
    </submittedName>
</protein>
<dbReference type="EMBL" id="CM039435">
    <property type="protein sequence ID" value="KAI4316756.1"/>
    <property type="molecule type" value="Genomic_DNA"/>
</dbReference>
<reference evidence="1 2" key="1">
    <citation type="journal article" date="2022" name="DNA Res.">
        <title>Chromosomal-level genome assembly of the orchid tree Bauhinia variegata (Leguminosae; Cercidoideae) supports the allotetraploid origin hypothesis of Bauhinia.</title>
        <authorList>
            <person name="Zhong Y."/>
            <person name="Chen Y."/>
            <person name="Zheng D."/>
            <person name="Pang J."/>
            <person name="Liu Y."/>
            <person name="Luo S."/>
            <person name="Meng S."/>
            <person name="Qian L."/>
            <person name="Wei D."/>
            <person name="Dai S."/>
            <person name="Zhou R."/>
        </authorList>
    </citation>
    <scope>NUCLEOTIDE SEQUENCE [LARGE SCALE GENOMIC DNA]</scope>
    <source>
        <strain evidence="1">BV-YZ2020</strain>
    </source>
</reference>
<organism evidence="1 2">
    <name type="scientific">Bauhinia variegata</name>
    <name type="common">Purple orchid tree</name>
    <name type="synonym">Phanera variegata</name>
    <dbReference type="NCBI Taxonomy" id="167791"/>
    <lineage>
        <taxon>Eukaryota</taxon>
        <taxon>Viridiplantae</taxon>
        <taxon>Streptophyta</taxon>
        <taxon>Embryophyta</taxon>
        <taxon>Tracheophyta</taxon>
        <taxon>Spermatophyta</taxon>
        <taxon>Magnoliopsida</taxon>
        <taxon>eudicotyledons</taxon>
        <taxon>Gunneridae</taxon>
        <taxon>Pentapetalae</taxon>
        <taxon>rosids</taxon>
        <taxon>fabids</taxon>
        <taxon>Fabales</taxon>
        <taxon>Fabaceae</taxon>
        <taxon>Cercidoideae</taxon>
        <taxon>Cercideae</taxon>
        <taxon>Bauhiniinae</taxon>
        <taxon>Bauhinia</taxon>
    </lineage>
</organism>
<accession>A0ACB9M0U4</accession>
<comment type="caution">
    <text evidence="1">The sequence shown here is derived from an EMBL/GenBank/DDBJ whole genome shotgun (WGS) entry which is preliminary data.</text>
</comment>
<proteinExistence type="predicted"/>
<name>A0ACB9M0U4_BAUVA</name>
<evidence type="ECO:0000313" key="1">
    <source>
        <dbReference type="EMBL" id="KAI4316756.1"/>
    </source>
</evidence>